<keyword evidence="5" id="KW-0378">Hydrolase</keyword>
<dbReference type="SUPFAM" id="SSF49265">
    <property type="entry name" value="Fibronectin type III"/>
    <property type="match status" value="2"/>
</dbReference>
<feature type="signal peptide" evidence="9">
    <location>
        <begin position="1"/>
        <end position="20"/>
    </location>
</feature>
<keyword evidence="7" id="KW-0482">Metalloprotease</keyword>
<proteinExistence type="inferred from homology"/>
<feature type="domain" description="Fibronectin type-III" evidence="10">
    <location>
        <begin position="329"/>
        <end position="409"/>
    </location>
</feature>
<evidence type="ECO:0000256" key="8">
    <source>
        <dbReference type="ARBA" id="ARBA00023157"/>
    </source>
</evidence>
<keyword evidence="6" id="KW-0862">Zinc</keyword>
<dbReference type="PANTHER" id="PTHR47466:SF1">
    <property type="entry name" value="METALLOPROTEASE MEP1 (AFU_ORTHOLOGUE AFUA_1G07730)-RELATED"/>
    <property type="match status" value="1"/>
</dbReference>
<dbReference type="EMBL" id="JAEUGD010000058">
    <property type="protein sequence ID" value="MBL6447986.1"/>
    <property type="molecule type" value="Genomic_DNA"/>
</dbReference>
<dbReference type="GO" id="GO:0008237">
    <property type="term" value="F:metallopeptidase activity"/>
    <property type="evidence" value="ECO:0007669"/>
    <property type="project" value="UniProtKB-KW"/>
</dbReference>
<evidence type="ECO:0000313" key="12">
    <source>
        <dbReference type="Proteomes" id="UP000614216"/>
    </source>
</evidence>
<keyword evidence="2" id="KW-0645">Protease</keyword>
<evidence type="ECO:0000256" key="3">
    <source>
        <dbReference type="ARBA" id="ARBA00022723"/>
    </source>
</evidence>
<dbReference type="Pfam" id="PF18962">
    <property type="entry name" value="Por_Secre_tail"/>
    <property type="match status" value="1"/>
</dbReference>
<dbReference type="InterPro" id="IPR036116">
    <property type="entry name" value="FN3_sf"/>
</dbReference>
<dbReference type="GO" id="GO:0006508">
    <property type="term" value="P:proteolysis"/>
    <property type="evidence" value="ECO:0007669"/>
    <property type="project" value="UniProtKB-KW"/>
</dbReference>
<dbReference type="PROSITE" id="PS50853">
    <property type="entry name" value="FN3"/>
    <property type="match status" value="2"/>
</dbReference>
<name>A0A937G3Y1_9BACT</name>
<feature type="chain" id="PRO_5037636384" evidence="9">
    <location>
        <begin position="21"/>
        <end position="845"/>
    </location>
</feature>
<dbReference type="InterPro" id="IPR003961">
    <property type="entry name" value="FN3_dom"/>
</dbReference>
<dbReference type="Pfam" id="PF20009">
    <property type="entry name" value="GEVED"/>
    <property type="match status" value="1"/>
</dbReference>
<evidence type="ECO:0000256" key="5">
    <source>
        <dbReference type="ARBA" id="ARBA00022801"/>
    </source>
</evidence>
<dbReference type="AlphaFoldDB" id="A0A937G3Y1"/>
<evidence type="ECO:0000256" key="7">
    <source>
        <dbReference type="ARBA" id="ARBA00023049"/>
    </source>
</evidence>
<dbReference type="CDD" id="cd00063">
    <property type="entry name" value="FN3"/>
    <property type="match status" value="2"/>
</dbReference>
<evidence type="ECO:0000256" key="2">
    <source>
        <dbReference type="ARBA" id="ARBA00022670"/>
    </source>
</evidence>
<dbReference type="NCBIfam" id="TIGR04183">
    <property type="entry name" value="Por_Secre_tail"/>
    <property type="match status" value="1"/>
</dbReference>
<feature type="domain" description="Fibronectin type-III" evidence="10">
    <location>
        <begin position="523"/>
        <end position="608"/>
    </location>
</feature>
<dbReference type="InterPro" id="IPR013783">
    <property type="entry name" value="Ig-like_fold"/>
</dbReference>
<dbReference type="GO" id="GO:0046872">
    <property type="term" value="F:metal ion binding"/>
    <property type="evidence" value="ECO:0007669"/>
    <property type="project" value="UniProtKB-KW"/>
</dbReference>
<dbReference type="SMART" id="SM00060">
    <property type="entry name" value="FN3"/>
    <property type="match status" value="2"/>
</dbReference>
<keyword evidence="4 9" id="KW-0732">Signal</keyword>
<dbReference type="InterPro" id="IPR008754">
    <property type="entry name" value="Peptidase_M43"/>
</dbReference>
<sequence>MLKRLLITCMVLCSVYSTYAQVGPVRNCAAQELLEKQNDNPKIAEKRKQIEQHTREFLQRKSKGMAQARTGVLTIPVIVHVIYSNSQENISDAQIQSQIDVLNEDFRKLNSDVSGVPAEFTATDMQIEFSLSQITRKSSTRTSWGTNDDMKKSSQGGVDPIDPAHNMNMWICNIGGGILGYAQFPGGPASTDGVVFSPQYCGSKDKEPVGETFYLSAPFDKGRTATHEVGHYLNLRHIWGDGNCNVDDFVSDTPTASAPNYGCPNYPSKSCTNNGGFTSDMFMNYMDYVDDACMFMFTAGQKARVDAIFEPGGARENLGSSTGGCSLAAPSGLASSNIADNSFTLSWNAVSGAASYDVSVGGTVTTVAGTSRTFTGLTAGTAYACKVRANCASGSGAYSSEITVTTTGSNCYAGPVTLTLVFDDYPAETSWSVTSGGSTVASGSGYSTKGATITETFNVGAGAYTFTINDSYGDGICCSYGNGSYTLRDASNNVIATGGSFGSSESVNYCTEGSGSDTQAPTAPGNLSASGVTQTSATVSWTASTDNVGVTGYDVYVNGSLNGSTTSTSSTITGLTASTTYTIAVRAKDAAGNESPASSVSVTTLSNSITYCDSKGNNTSDEWIQSVQIGSINNNSGSNGGYADFTSQSTSVSKGSSYTITITPAWAGTVYREAYGVWIDYNQDGDFADAGEQVYSRSRTNASSVSGSFTIPSSALSGATRMRVSMKYNADPTSCETFTYGEVEDYTVVVGGSARSVQAADMSDIGLFPNPAFTYTTVHFSVAGDVQDVDLSIFDAMGRSVYKQTISQVSGSHDETIDISSLKKGLYHVVIRGKDMNQTKKLLVK</sequence>
<keyword evidence="3" id="KW-0479">Metal-binding</keyword>
<accession>A0A937G3Y1</accession>
<organism evidence="11 12">
    <name type="scientific">Fulvivirga marina</name>
    <dbReference type="NCBI Taxonomy" id="2494733"/>
    <lineage>
        <taxon>Bacteria</taxon>
        <taxon>Pseudomonadati</taxon>
        <taxon>Bacteroidota</taxon>
        <taxon>Cytophagia</taxon>
        <taxon>Cytophagales</taxon>
        <taxon>Fulvivirgaceae</taxon>
        <taxon>Fulvivirga</taxon>
    </lineage>
</organism>
<protein>
    <submittedName>
        <fullName evidence="11">Fibronectin type III domain-containing protein</fullName>
    </submittedName>
</protein>
<gene>
    <name evidence="11" type="ORF">JMN32_16840</name>
</gene>
<dbReference type="InterPro" id="IPR024079">
    <property type="entry name" value="MetalloPept_cat_dom_sf"/>
</dbReference>
<evidence type="ECO:0000256" key="6">
    <source>
        <dbReference type="ARBA" id="ARBA00022833"/>
    </source>
</evidence>
<reference evidence="11" key="1">
    <citation type="submission" date="2021-01" db="EMBL/GenBank/DDBJ databases">
        <title>Fulvivirga kasyanovii gen. nov., sp nov., a novel member of the phylum Bacteroidetes isolated from seawater in a mussel farm.</title>
        <authorList>
            <person name="Zhao L.-H."/>
            <person name="Wang Z.-J."/>
        </authorList>
    </citation>
    <scope>NUCLEOTIDE SEQUENCE</scope>
    <source>
        <strain evidence="11">29W222</strain>
    </source>
</reference>
<evidence type="ECO:0000256" key="9">
    <source>
        <dbReference type="SAM" id="SignalP"/>
    </source>
</evidence>
<evidence type="ECO:0000313" key="11">
    <source>
        <dbReference type="EMBL" id="MBL6447986.1"/>
    </source>
</evidence>
<dbReference type="PANTHER" id="PTHR47466">
    <property type="match status" value="1"/>
</dbReference>
<dbReference type="InterPro" id="IPR045474">
    <property type="entry name" value="GEVED"/>
</dbReference>
<keyword evidence="12" id="KW-1185">Reference proteome</keyword>
<dbReference type="RefSeq" id="WP_202857526.1">
    <property type="nucleotide sequence ID" value="NZ_JAEUGD010000058.1"/>
</dbReference>
<evidence type="ECO:0000256" key="4">
    <source>
        <dbReference type="ARBA" id="ARBA00022729"/>
    </source>
</evidence>
<keyword evidence="8" id="KW-1015">Disulfide bond</keyword>
<evidence type="ECO:0000259" key="10">
    <source>
        <dbReference type="PROSITE" id="PS50853"/>
    </source>
</evidence>
<dbReference type="CDD" id="cd04275">
    <property type="entry name" value="ZnMc_pappalysin_like"/>
    <property type="match status" value="1"/>
</dbReference>
<dbReference type="InterPro" id="IPR026444">
    <property type="entry name" value="Secre_tail"/>
</dbReference>
<dbReference type="Pfam" id="PF05572">
    <property type="entry name" value="Peptidase_M43"/>
    <property type="match status" value="1"/>
</dbReference>
<dbReference type="Proteomes" id="UP000614216">
    <property type="component" value="Unassembled WGS sequence"/>
</dbReference>
<comment type="caution">
    <text evidence="11">The sequence shown here is derived from an EMBL/GenBank/DDBJ whole genome shotgun (WGS) entry which is preliminary data.</text>
</comment>
<dbReference type="SUPFAM" id="SSF55486">
    <property type="entry name" value="Metalloproteases ('zincins'), catalytic domain"/>
    <property type="match status" value="1"/>
</dbReference>
<dbReference type="Gene3D" id="2.60.40.10">
    <property type="entry name" value="Immunoglobulins"/>
    <property type="match status" value="2"/>
</dbReference>
<dbReference type="Gene3D" id="3.40.390.10">
    <property type="entry name" value="Collagenase (Catalytic Domain)"/>
    <property type="match status" value="1"/>
</dbReference>
<dbReference type="Pfam" id="PF00041">
    <property type="entry name" value="fn3"/>
    <property type="match status" value="2"/>
</dbReference>
<evidence type="ECO:0000256" key="1">
    <source>
        <dbReference type="ARBA" id="ARBA00008721"/>
    </source>
</evidence>
<comment type="similarity">
    <text evidence="1">Belongs to the peptidase M43B family.</text>
</comment>